<name>A0A2H9PCZ7_9BACT</name>
<dbReference type="GO" id="GO:0005975">
    <property type="term" value="P:carbohydrate metabolic process"/>
    <property type="evidence" value="ECO:0007669"/>
    <property type="project" value="InterPro"/>
</dbReference>
<dbReference type="NCBIfam" id="TIGR02094">
    <property type="entry name" value="more_P_ylases"/>
    <property type="match status" value="1"/>
</dbReference>
<evidence type="ECO:0000313" key="3">
    <source>
        <dbReference type="Proteomes" id="UP000234145"/>
    </source>
</evidence>
<dbReference type="Pfam" id="PF00343">
    <property type="entry name" value="Phosphorylase"/>
    <property type="match status" value="2"/>
</dbReference>
<dbReference type="EMBL" id="PFMS01000017">
    <property type="protein sequence ID" value="PIZ17249.1"/>
    <property type="molecule type" value="Genomic_DNA"/>
</dbReference>
<dbReference type="SUPFAM" id="SSF53756">
    <property type="entry name" value="UDP-Glycosyltransferase/glycogen phosphorylase"/>
    <property type="match status" value="1"/>
</dbReference>
<accession>A0A2H9PCZ7</accession>
<comment type="similarity">
    <text evidence="1">Belongs to the glycogen phosphorylase family.</text>
</comment>
<evidence type="ECO:0000256" key="1">
    <source>
        <dbReference type="ARBA" id="ARBA00006047"/>
    </source>
</evidence>
<dbReference type="GO" id="GO:0008184">
    <property type="term" value="F:glycogen phosphorylase activity"/>
    <property type="evidence" value="ECO:0007669"/>
    <property type="project" value="InterPro"/>
</dbReference>
<gene>
    <name evidence="2" type="ORF">COY51_00735</name>
</gene>
<dbReference type="InterPro" id="IPR011834">
    <property type="entry name" value="Agluc_phsphrylas"/>
</dbReference>
<dbReference type="Gene3D" id="3.40.50.2000">
    <property type="entry name" value="Glycogen Phosphorylase B"/>
    <property type="match status" value="2"/>
</dbReference>
<dbReference type="InterPro" id="IPR052182">
    <property type="entry name" value="Glycogen/Maltodextrin_Phosph"/>
</dbReference>
<comment type="caution">
    <text evidence="2">The sequence shown here is derived from an EMBL/GenBank/DDBJ whole genome shotgun (WGS) entry which is preliminary data.</text>
</comment>
<dbReference type="PANTHER" id="PTHR42655">
    <property type="entry name" value="GLYCOGEN PHOSPHORYLASE"/>
    <property type="match status" value="1"/>
</dbReference>
<dbReference type="GO" id="GO:0030170">
    <property type="term" value="F:pyridoxal phosphate binding"/>
    <property type="evidence" value="ECO:0007669"/>
    <property type="project" value="InterPro"/>
</dbReference>
<proteinExistence type="inferred from homology"/>
<reference evidence="3" key="1">
    <citation type="submission" date="2017-09" db="EMBL/GenBank/DDBJ databases">
        <title>Depth-based differentiation of microbial function through sediment-hosted aquifers and enrichment of novel symbionts in the deep terrestrial subsurface.</title>
        <authorList>
            <person name="Probst A.J."/>
            <person name="Ladd B."/>
            <person name="Jarett J.K."/>
            <person name="Geller-Mcgrath D.E."/>
            <person name="Sieber C.M.K."/>
            <person name="Emerson J.B."/>
            <person name="Anantharaman K."/>
            <person name="Thomas B.C."/>
            <person name="Malmstrom R."/>
            <person name="Stieglmeier M."/>
            <person name="Klingl A."/>
            <person name="Woyke T."/>
            <person name="Ryan C.M."/>
            <person name="Banfield J.F."/>
        </authorList>
    </citation>
    <scope>NUCLEOTIDE SEQUENCE [LARGE SCALE GENOMIC DNA]</scope>
</reference>
<dbReference type="PANTHER" id="PTHR42655:SF1">
    <property type="entry name" value="GLYCOGEN PHOSPHORYLASE"/>
    <property type="match status" value="1"/>
</dbReference>
<dbReference type="InterPro" id="IPR000811">
    <property type="entry name" value="Glyco_trans_35"/>
</dbReference>
<dbReference type="AlphaFoldDB" id="A0A2H9PCZ7"/>
<sequence length="566" mass="64682">MMEKPFNEEIKKDKRIAYFSMEIGIDSRIPTYSGGLGILAGDTLKSCADLKVPVIAVTLLYRKGYFYQKLDDAGRQIELPAQWTPSDFLELLPDKITVEIENRNVTVQAWKYNLKSVDENYSVPILFLDTDISANTDYGRALTNYLYGGDEKYRLAQEIVLGVGGVRMLRKLGYTDIKKYHMNEGHASLLALELLRENKRSEDVFNFDEVRNLCVFTTHTPVPAGHDKFSYDLVRNVLGEPIPLDVLKTLAGEENLNMTLLALNLSEYINGVAKKHGEISREMFPGYPIDSITNGVHPYSWAPESFRKLYNKYIPGWAKDPFTLRYIISIPKIEIWNAHMEAKIKLIDYINKESNTGMDYETFTIGFARRASTYKRAGLLFFDVDRLIDISKKAGKIQIVFAGKAHPKDIPGKELIKGIFECTHRIKNDIKIVYLENYDMELGKMVTSGVDLWLNTPLRPREASGTSGMKASLSGVPNFSVLDGWWVEGCIEGITGWSIGKKSIEENSDEKDAQDLYKKLENIIIPMFYKEKEQWLNIMQYCIAFNASFFNTHRMVHEYVLNAYLE</sequence>
<protein>
    <submittedName>
        <fullName evidence="2">Alpha-glucan family phosphorylase</fullName>
    </submittedName>
</protein>
<evidence type="ECO:0000313" key="2">
    <source>
        <dbReference type="EMBL" id="PIZ17249.1"/>
    </source>
</evidence>
<dbReference type="Proteomes" id="UP000234145">
    <property type="component" value="Unassembled WGS sequence"/>
</dbReference>
<organism evidence="2 3">
    <name type="scientific">Candidatus Desantisbacteria bacterium CG_4_10_14_0_8_um_filter_39_17</name>
    <dbReference type="NCBI Taxonomy" id="1974542"/>
    <lineage>
        <taxon>Bacteria</taxon>
        <taxon>Candidatus Desantisiibacteriota</taxon>
    </lineage>
</organism>